<feature type="domain" description="Glabrous enhancer-binding protein-like DBD" evidence="3">
    <location>
        <begin position="190"/>
        <end position="285"/>
    </location>
</feature>
<accession>A0AA86TCJ1</accession>
<dbReference type="AlphaFoldDB" id="A0AA86TCJ1"/>
<feature type="region of interest" description="Disordered" evidence="2">
    <location>
        <begin position="288"/>
        <end position="330"/>
    </location>
</feature>
<evidence type="ECO:0000256" key="2">
    <source>
        <dbReference type="SAM" id="MobiDB-lite"/>
    </source>
</evidence>
<proteinExistence type="inferred from homology"/>
<protein>
    <recommendedName>
        <fullName evidence="3">Glabrous enhancer-binding protein-like DBD domain-containing protein</fullName>
    </recommendedName>
</protein>
<reference evidence="4" key="1">
    <citation type="submission" date="2023-10" db="EMBL/GenBank/DDBJ databases">
        <authorList>
            <person name="Domelevo Entfellner J.-B."/>
        </authorList>
    </citation>
    <scope>NUCLEOTIDE SEQUENCE</scope>
</reference>
<sequence>MAQKQKPKRPSPLDEPPTASSSDSEEEEMQQPSSMQHEEEEEEEVSSGEEEEESSGEEAEDDDLPPPISKTHAPPPPKTPHPQPSSSDSKTESEFGTESESESTPAKVVKPLASKPMDQAQKPKVLPATAPSKPSLKRPAENNNAAHVAKKKKKSGDSSSSTAASDEEMEVDGKKSGDQLKKSGDQLKKQRLWSEEDELAILKGMIEFASKTGQDPLKFAGTNAFHDFMKKSVHVEVTGNQLKEKVRRLKKKYEIAAVRGNSAEGLTFTKPHDQKTFELSKKVWGSEQDGGVANGAVEKPKANGSAAKTPKKKETGSRNVASAKKVKPEPKQELAPVLSLEWKGSEKMQIDPKPDSGEVTMFLHAVSRFTQGFGICGLDERDVRRGLELIGESKSAELREKWKKLQRAELELFVKRAELIAEQTKLIAEALWSSNH</sequence>
<feature type="compositionally biased region" description="Basic and acidic residues" evidence="2">
    <location>
        <begin position="171"/>
        <end position="193"/>
    </location>
</feature>
<dbReference type="PANTHER" id="PTHR31662">
    <property type="entry name" value="BNAANNG10740D PROTEIN-RELATED"/>
    <property type="match status" value="1"/>
</dbReference>
<comment type="similarity">
    <text evidence="1">Belongs to the GeBP family.</text>
</comment>
<dbReference type="Gramene" id="rna-AYBTSS11_LOCUS18737">
    <property type="protein sequence ID" value="CAJ1961454.1"/>
    <property type="gene ID" value="gene-AYBTSS11_LOCUS18737"/>
</dbReference>
<gene>
    <name evidence="4" type="ORF">AYBTSS11_LOCUS18737</name>
</gene>
<keyword evidence="5" id="KW-1185">Reference proteome</keyword>
<dbReference type="Pfam" id="PF04504">
    <property type="entry name" value="GeBP-like_DBD"/>
    <property type="match status" value="1"/>
</dbReference>
<dbReference type="GO" id="GO:0005634">
    <property type="term" value="C:nucleus"/>
    <property type="evidence" value="ECO:0007669"/>
    <property type="project" value="TreeGrafter"/>
</dbReference>
<dbReference type="InterPro" id="IPR053932">
    <property type="entry name" value="GeBP-like_DBD"/>
</dbReference>
<organism evidence="4 5">
    <name type="scientific">Sphenostylis stenocarpa</name>
    <dbReference type="NCBI Taxonomy" id="92480"/>
    <lineage>
        <taxon>Eukaryota</taxon>
        <taxon>Viridiplantae</taxon>
        <taxon>Streptophyta</taxon>
        <taxon>Embryophyta</taxon>
        <taxon>Tracheophyta</taxon>
        <taxon>Spermatophyta</taxon>
        <taxon>Magnoliopsida</taxon>
        <taxon>eudicotyledons</taxon>
        <taxon>Gunneridae</taxon>
        <taxon>Pentapetalae</taxon>
        <taxon>rosids</taxon>
        <taxon>fabids</taxon>
        <taxon>Fabales</taxon>
        <taxon>Fabaceae</taxon>
        <taxon>Papilionoideae</taxon>
        <taxon>50 kb inversion clade</taxon>
        <taxon>NPAAA clade</taxon>
        <taxon>indigoferoid/millettioid clade</taxon>
        <taxon>Phaseoleae</taxon>
        <taxon>Sphenostylis</taxon>
    </lineage>
</organism>
<evidence type="ECO:0000256" key="1">
    <source>
        <dbReference type="ARBA" id="ARBA00010820"/>
    </source>
</evidence>
<feature type="compositionally biased region" description="Acidic residues" evidence="2">
    <location>
        <begin position="38"/>
        <end position="64"/>
    </location>
</feature>
<evidence type="ECO:0000313" key="5">
    <source>
        <dbReference type="Proteomes" id="UP001189624"/>
    </source>
</evidence>
<dbReference type="PANTHER" id="PTHR31662:SF33">
    <property type="entry name" value="DNA-BINDING STOREKEEPER PROTEIN TRANSCRIPTIONAL REGULATOR-LIKE PROTEIN"/>
    <property type="match status" value="1"/>
</dbReference>
<dbReference type="Proteomes" id="UP001189624">
    <property type="component" value="Chromosome 6"/>
</dbReference>
<dbReference type="GO" id="GO:0006355">
    <property type="term" value="P:regulation of DNA-templated transcription"/>
    <property type="evidence" value="ECO:0007669"/>
    <property type="project" value="InterPro"/>
</dbReference>
<name>A0AA86TCJ1_9FABA</name>
<evidence type="ECO:0000313" key="4">
    <source>
        <dbReference type="EMBL" id="CAJ1961454.1"/>
    </source>
</evidence>
<dbReference type="EMBL" id="OY731403">
    <property type="protein sequence ID" value="CAJ1961454.1"/>
    <property type="molecule type" value="Genomic_DNA"/>
</dbReference>
<dbReference type="InterPro" id="IPR007592">
    <property type="entry name" value="GEBP"/>
</dbReference>
<evidence type="ECO:0000259" key="3">
    <source>
        <dbReference type="Pfam" id="PF04504"/>
    </source>
</evidence>
<feature type="compositionally biased region" description="Pro residues" evidence="2">
    <location>
        <begin position="65"/>
        <end position="83"/>
    </location>
</feature>
<feature type="region of interest" description="Disordered" evidence="2">
    <location>
        <begin position="1"/>
        <end position="193"/>
    </location>
</feature>